<name>A0A9W3AW21_BIOGL</name>
<dbReference type="InterPro" id="IPR029052">
    <property type="entry name" value="Metallo-depent_PP-like"/>
</dbReference>
<dbReference type="GeneID" id="106061961"/>
<feature type="domain" description="Purple acid phosphatase C-terminal" evidence="4">
    <location>
        <begin position="403"/>
        <end position="448"/>
    </location>
</feature>
<dbReference type="OrthoDB" id="45007at2759"/>
<evidence type="ECO:0000256" key="1">
    <source>
        <dbReference type="ARBA" id="ARBA00022729"/>
    </source>
</evidence>
<keyword evidence="6" id="KW-1185">Reference proteome</keyword>
<dbReference type="InterPro" id="IPR041792">
    <property type="entry name" value="MPP_PAP"/>
</dbReference>
<evidence type="ECO:0000259" key="4">
    <source>
        <dbReference type="Pfam" id="PF14008"/>
    </source>
</evidence>
<dbReference type="SUPFAM" id="SSF49363">
    <property type="entry name" value="Purple acid phosphatase, N-terminal domain"/>
    <property type="match status" value="1"/>
</dbReference>
<feature type="chain" id="PRO_5040876504" evidence="3">
    <location>
        <begin position="24"/>
        <end position="587"/>
    </location>
</feature>
<dbReference type="InterPro" id="IPR015914">
    <property type="entry name" value="PAPs_N"/>
</dbReference>
<sequence>MFGGVKSCFILLCLYLSFKRSQTTSNFFKDVSRDAVQPLAEDRDLEDESLWCSAEHIHLAYGMSAINITVIWATRGDCPMMVEYAHVPWGLDKQAKENMVEMGFAENNSLKYIHRAELQDLMPSTTYYFRVVSLHEVGHHIYYFKTPGLVDETLNFLVTNKLEDKLIAKSIRRETMTGFYSALIYNGDVEPKLNLNYDEAEDSFMEQLENIGTYLPVLTTSGKKVDQREDGWYMYRHMFSMPDTDWPMPAGKLWYSLDIGPIHLISYSTDVLFDVDNRNAKLQQDWLVKDLTSVNKRRDKTPWVIAFSSHPMYCSLSVKDTQDCLLNTSKVRQGFEDIFYHFAVDLIIESKHVSYERTWPQYKGVVVGTSYQQPKAPIEVILGSVSDFPKDASDIDVNTTVATPTPAAWSAFHLKESAANSFGNLSVINDSHLEWKLMSADGQTVLDQFWLVQDNHGNFSLASLPHNVSHQINQTIIALGGKPGTYDFISGSTGDPTEGEGLSKYSLWLGLAVLAAVFVLVLGLVAIRSCVRKKRARAGRRWREVDGQSGEGAFYSVASDSDTEDNDFEIDVYDKTNKQSSKLLTSY</sequence>
<evidence type="ECO:0000313" key="6">
    <source>
        <dbReference type="Proteomes" id="UP001165740"/>
    </source>
</evidence>
<dbReference type="CDD" id="cd00839">
    <property type="entry name" value="MPP_PAPs"/>
    <property type="match status" value="1"/>
</dbReference>
<feature type="transmembrane region" description="Helical" evidence="2">
    <location>
        <begin position="505"/>
        <end position="527"/>
    </location>
</feature>
<dbReference type="SUPFAM" id="SSF56300">
    <property type="entry name" value="Metallo-dependent phosphatases"/>
    <property type="match status" value="1"/>
</dbReference>
<feature type="domain" description="Purple acid phosphatase N-terminal" evidence="5">
    <location>
        <begin position="55"/>
        <end position="146"/>
    </location>
</feature>
<dbReference type="Pfam" id="PF14008">
    <property type="entry name" value="Metallophos_C"/>
    <property type="match status" value="1"/>
</dbReference>
<keyword evidence="1 3" id="KW-0732">Signal</keyword>
<protein>
    <submittedName>
        <fullName evidence="7">Acid phosphatase type 7-like</fullName>
    </submittedName>
</protein>
<evidence type="ECO:0000256" key="3">
    <source>
        <dbReference type="SAM" id="SignalP"/>
    </source>
</evidence>
<feature type="signal peptide" evidence="3">
    <location>
        <begin position="1"/>
        <end position="23"/>
    </location>
</feature>
<evidence type="ECO:0000259" key="5">
    <source>
        <dbReference type="Pfam" id="PF16656"/>
    </source>
</evidence>
<dbReference type="Gene3D" id="2.60.40.380">
    <property type="entry name" value="Purple acid phosphatase-like, N-terminal"/>
    <property type="match status" value="1"/>
</dbReference>
<evidence type="ECO:0000256" key="2">
    <source>
        <dbReference type="SAM" id="Phobius"/>
    </source>
</evidence>
<dbReference type="PANTHER" id="PTHR45867">
    <property type="entry name" value="PURPLE ACID PHOSPHATASE"/>
    <property type="match status" value="1"/>
</dbReference>
<accession>A0A9W3AW21</accession>
<dbReference type="OMA" id="HNVSHQI"/>
<keyword evidence="2" id="KW-0472">Membrane</keyword>
<dbReference type="GO" id="GO:0046872">
    <property type="term" value="F:metal ion binding"/>
    <property type="evidence" value="ECO:0007669"/>
    <property type="project" value="InterPro"/>
</dbReference>
<dbReference type="GO" id="GO:0003993">
    <property type="term" value="F:acid phosphatase activity"/>
    <property type="evidence" value="ECO:0007669"/>
    <property type="project" value="InterPro"/>
</dbReference>
<keyword evidence="2" id="KW-0812">Transmembrane</keyword>
<dbReference type="InterPro" id="IPR025733">
    <property type="entry name" value="PAPs_C"/>
</dbReference>
<reference evidence="7" key="1">
    <citation type="submission" date="2025-08" db="UniProtKB">
        <authorList>
            <consortium name="RefSeq"/>
        </authorList>
    </citation>
    <scope>IDENTIFICATION</scope>
</reference>
<dbReference type="Proteomes" id="UP001165740">
    <property type="component" value="Chromosome 7"/>
</dbReference>
<evidence type="ECO:0000313" key="7">
    <source>
        <dbReference type="RefSeq" id="XP_055891417.1"/>
    </source>
</evidence>
<dbReference type="RefSeq" id="XP_055891417.1">
    <property type="nucleotide sequence ID" value="XM_056035442.1"/>
</dbReference>
<dbReference type="Pfam" id="PF16656">
    <property type="entry name" value="Pur_ac_phosph_N"/>
    <property type="match status" value="1"/>
</dbReference>
<dbReference type="InterPro" id="IPR008963">
    <property type="entry name" value="Purple_acid_Pase-like_N"/>
</dbReference>
<organism evidence="6 7">
    <name type="scientific">Biomphalaria glabrata</name>
    <name type="common">Bloodfluke planorb</name>
    <name type="synonym">Freshwater snail</name>
    <dbReference type="NCBI Taxonomy" id="6526"/>
    <lineage>
        <taxon>Eukaryota</taxon>
        <taxon>Metazoa</taxon>
        <taxon>Spiralia</taxon>
        <taxon>Lophotrochozoa</taxon>
        <taxon>Mollusca</taxon>
        <taxon>Gastropoda</taxon>
        <taxon>Heterobranchia</taxon>
        <taxon>Euthyneura</taxon>
        <taxon>Panpulmonata</taxon>
        <taxon>Hygrophila</taxon>
        <taxon>Lymnaeoidea</taxon>
        <taxon>Planorbidae</taxon>
        <taxon>Biomphalaria</taxon>
    </lineage>
</organism>
<keyword evidence="2" id="KW-1133">Transmembrane helix</keyword>
<gene>
    <name evidence="7" type="primary">LOC106061961</name>
</gene>
<dbReference type="AlphaFoldDB" id="A0A9W3AW21"/>
<dbReference type="Gene3D" id="3.60.21.10">
    <property type="match status" value="1"/>
</dbReference>
<proteinExistence type="predicted"/>